<organism evidence="2 3">
    <name type="scientific">Haloarcula sinaiiensis tailed virus 1</name>
    <dbReference type="NCBI Taxonomy" id="1262530"/>
    <lineage>
        <taxon>Viruses</taxon>
        <taxon>Duplodnaviria</taxon>
        <taxon>Heunggongvirae</taxon>
        <taxon>Uroviricota</taxon>
        <taxon>Caudoviricetes</taxon>
        <taxon>Kirjokansivirales</taxon>
        <taxon>Shortaselviridae</taxon>
        <taxon>Lonfivirus</taxon>
        <taxon>Lonfivirus codicilli</taxon>
        <taxon>Lonfivirus HSTV1</taxon>
    </lineage>
</organism>
<proteinExistence type="predicted"/>
<dbReference type="KEGG" id="vg:16151498"/>
<gene>
    <name evidence="2" type="primary">15</name>
    <name evidence="2" type="ORF">HSTV1_15</name>
</gene>
<feature type="compositionally biased region" description="Polar residues" evidence="1">
    <location>
        <begin position="72"/>
        <end position="87"/>
    </location>
</feature>
<dbReference type="GeneID" id="16151498"/>
<feature type="region of interest" description="Disordered" evidence="1">
    <location>
        <begin position="36"/>
        <end position="89"/>
    </location>
</feature>
<evidence type="ECO:0000313" key="2">
    <source>
        <dbReference type="EMBL" id="AGC34560.1"/>
    </source>
</evidence>
<dbReference type="Proteomes" id="UP000014319">
    <property type="component" value="Genome"/>
</dbReference>
<protein>
    <submittedName>
        <fullName evidence="2">Uncharacterized protein</fullName>
    </submittedName>
</protein>
<sequence>MHADRLPAGMPDTYYYSGQSGDPFVDATLHHSRDCEALQDADGGTRPVNSSSVDRNDATMCPDCTPLGNESPAGSESSATDDTTRSPSAMIDGGVCPWCGEQFENVGSHAAQAHPTEWESHKD</sequence>
<feature type="region of interest" description="Disordered" evidence="1">
    <location>
        <begin position="1"/>
        <end position="23"/>
    </location>
</feature>
<evidence type="ECO:0000313" key="3">
    <source>
        <dbReference type="Proteomes" id="UP000014319"/>
    </source>
</evidence>
<dbReference type="RefSeq" id="YP_008083065.1">
    <property type="nucleotide sequence ID" value="NC_021471.1"/>
</dbReference>
<reference evidence="2 3" key="1">
    <citation type="journal article" date="2013" name="Proc. Natl. Acad. Sci. U.S.A.">
        <title>Structure of the archaeal head-tailed virus HSTV-1 completes the HK97 fold story.</title>
        <authorList>
            <person name="Pietila M.K."/>
            <person name="Laurinmaki P."/>
            <person name="Russell D.A."/>
            <person name="Ko C.C."/>
            <person name="Jacobs-Sera D."/>
            <person name="Hendrix R.W."/>
            <person name="Bamford D.H."/>
            <person name="Butcher S.J."/>
        </authorList>
    </citation>
    <scope>NUCLEOTIDE SEQUENCE [LARGE SCALE GENOMIC DNA]</scope>
</reference>
<evidence type="ECO:0000256" key="1">
    <source>
        <dbReference type="SAM" id="MobiDB-lite"/>
    </source>
</evidence>
<dbReference type="EMBL" id="KC117378">
    <property type="protein sequence ID" value="AGC34560.1"/>
    <property type="molecule type" value="Genomic_DNA"/>
</dbReference>
<accession>R9QTM9</accession>
<name>R9QTM9_9CAUD</name>
<keyword evidence="3" id="KW-1185">Reference proteome</keyword>